<dbReference type="AlphaFoldDB" id="A0A9W7L9G3"/>
<comment type="similarity">
    <text evidence="1 2">Belongs to the phospholipid scramblase family.</text>
</comment>
<reference evidence="4" key="1">
    <citation type="journal article" date="2023" name="Commun. Biol.">
        <title>Genome analysis of Parmales, the sister group of diatoms, reveals the evolutionary specialization of diatoms from phago-mixotrophs to photoautotrophs.</title>
        <authorList>
            <person name="Ban H."/>
            <person name="Sato S."/>
            <person name="Yoshikawa S."/>
            <person name="Yamada K."/>
            <person name="Nakamura Y."/>
            <person name="Ichinomiya M."/>
            <person name="Sato N."/>
            <person name="Blanc-Mathieu R."/>
            <person name="Endo H."/>
            <person name="Kuwata A."/>
            <person name="Ogata H."/>
        </authorList>
    </citation>
    <scope>NUCLEOTIDE SEQUENCE [LARGE SCALE GENOMIC DNA]</scope>
</reference>
<gene>
    <name evidence="3" type="ORF">TrCOL_g4887</name>
</gene>
<dbReference type="PANTHER" id="PTHR23248:SF9">
    <property type="entry name" value="PHOSPHOLIPID SCRAMBLASE"/>
    <property type="match status" value="1"/>
</dbReference>
<accession>A0A9W7L9G3</accession>
<dbReference type="EMBL" id="BRYA01000115">
    <property type="protein sequence ID" value="GMI39959.1"/>
    <property type="molecule type" value="Genomic_DNA"/>
</dbReference>
<dbReference type="Pfam" id="PF03803">
    <property type="entry name" value="Scramblase"/>
    <property type="match status" value="1"/>
</dbReference>
<proteinExistence type="inferred from homology"/>
<evidence type="ECO:0000256" key="1">
    <source>
        <dbReference type="ARBA" id="ARBA00005350"/>
    </source>
</evidence>
<sequence>MASIAPQAQGMDRFGDADAFIITQEFAAIELCGIEAKNRYRAYQAGADESITSTSGLPNTMYINEESKTLERICCGPNRALTLIVHKGDSKEGPEMLRFHKPFHLQGCICCRPSMTISDSAGKQVGRVEDPFVCCAMNQKVFDDQDKLKYNVEGSICQIGLCCPCCGDVKFDVTDAQGGSPGVIKKLFGGCSELCLGTNKFKVTFPKNATEPDKSLLLGATMLVDLQYFEAKEKKQG</sequence>
<evidence type="ECO:0000313" key="3">
    <source>
        <dbReference type="EMBL" id="GMI39959.1"/>
    </source>
</evidence>
<dbReference type="OrthoDB" id="444338at2759"/>
<protein>
    <recommendedName>
        <fullName evidence="2">Phospholipid scramblase</fullName>
    </recommendedName>
</protein>
<dbReference type="PANTHER" id="PTHR23248">
    <property type="entry name" value="PHOSPHOLIPID SCRAMBLASE-RELATED"/>
    <property type="match status" value="1"/>
</dbReference>
<dbReference type="Proteomes" id="UP001165065">
    <property type="component" value="Unassembled WGS sequence"/>
</dbReference>
<comment type="caution">
    <text evidence="3">The sequence shown here is derived from an EMBL/GenBank/DDBJ whole genome shotgun (WGS) entry which is preliminary data.</text>
</comment>
<dbReference type="InterPro" id="IPR005552">
    <property type="entry name" value="Scramblase"/>
</dbReference>
<name>A0A9W7L9G3_9STRA</name>
<organism evidence="3 4">
    <name type="scientific">Triparma columacea</name>
    <dbReference type="NCBI Taxonomy" id="722753"/>
    <lineage>
        <taxon>Eukaryota</taxon>
        <taxon>Sar</taxon>
        <taxon>Stramenopiles</taxon>
        <taxon>Ochrophyta</taxon>
        <taxon>Bolidophyceae</taxon>
        <taxon>Parmales</taxon>
        <taxon>Triparmaceae</taxon>
        <taxon>Triparma</taxon>
    </lineage>
</organism>
<keyword evidence="4" id="KW-1185">Reference proteome</keyword>
<evidence type="ECO:0000256" key="2">
    <source>
        <dbReference type="RuleBase" id="RU363116"/>
    </source>
</evidence>
<dbReference type="GO" id="GO:0017128">
    <property type="term" value="F:phospholipid scramblase activity"/>
    <property type="evidence" value="ECO:0007669"/>
    <property type="project" value="InterPro"/>
</dbReference>
<evidence type="ECO:0000313" key="4">
    <source>
        <dbReference type="Proteomes" id="UP001165065"/>
    </source>
</evidence>
<dbReference type="GO" id="GO:0005886">
    <property type="term" value="C:plasma membrane"/>
    <property type="evidence" value="ECO:0007669"/>
    <property type="project" value="TreeGrafter"/>
</dbReference>